<dbReference type="AlphaFoldDB" id="A0A317YE51"/>
<comment type="caution">
    <text evidence="2">The sequence shown here is derived from an EMBL/GenBank/DDBJ whole genome shotgun (WGS) entry which is preliminary data.</text>
</comment>
<protein>
    <submittedName>
        <fullName evidence="2">Uncharacterized protein</fullName>
    </submittedName>
</protein>
<evidence type="ECO:0000256" key="1">
    <source>
        <dbReference type="SAM" id="MobiDB-lite"/>
    </source>
</evidence>
<organism evidence="2">
    <name type="scientific">Zea mays</name>
    <name type="common">Maize</name>
    <dbReference type="NCBI Taxonomy" id="4577"/>
    <lineage>
        <taxon>Eukaryota</taxon>
        <taxon>Viridiplantae</taxon>
        <taxon>Streptophyta</taxon>
        <taxon>Embryophyta</taxon>
        <taxon>Tracheophyta</taxon>
        <taxon>Spermatophyta</taxon>
        <taxon>Magnoliopsida</taxon>
        <taxon>Liliopsida</taxon>
        <taxon>Poales</taxon>
        <taxon>Poaceae</taxon>
        <taxon>PACMAD clade</taxon>
        <taxon>Panicoideae</taxon>
        <taxon>Andropogonodae</taxon>
        <taxon>Andropogoneae</taxon>
        <taxon>Tripsacinae</taxon>
        <taxon>Zea</taxon>
    </lineage>
</organism>
<feature type="region of interest" description="Disordered" evidence="1">
    <location>
        <begin position="1"/>
        <end position="24"/>
    </location>
</feature>
<dbReference type="Proteomes" id="UP000251960">
    <property type="component" value="Chromosome 1"/>
</dbReference>
<accession>A0A317YE51</accession>
<gene>
    <name evidence="2" type="ORF">Zm00014a_015670</name>
</gene>
<evidence type="ECO:0000313" key="2">
    <source>
        <dbReference type="EMBL" id="PWZ56968.1"/>
    </source>
</evidence>
<feature type="compositionally biased region" description="Basic residues" evidence="1">
    <location>
        <begin position="1"/>
        <end position="13"/>
    </location>
</feature>
<name>A0A317YE51_MAIZE</name>
<dbReference type="EMBL" id="NCVQ01000001">
    <property type="protein sequence ID" value="PWZ56968.1"/>
    <property type="molecule type" value="Genomic_DNA"/>
</dbReference>
<reference evidence="2" key="1">
    <citation type="journal article" date="2018" name="Nat. Genet.">
        <title>Extensive intraspecific gene order and gene structural variations between Mo17 and other maize genomes.</title>
        <authorList>
            <person name="Sun S."/>
            <person name="Zhou Y."/>
            <person name="Chen J."/>
            <person name="Shi J."/>
            <person name="Zhao H."/>
            <person name="Zhao H."/>
            <person name="Song W."/>
            <person name="Zhang M."/>
            <person name="Cui Y."/>
            <person name="Dong X."/>
            <person name="Liu H."/>
            <person name="Ma X."/>
            <person name="Jiao Y."/>
            <person name="Wang B."/>
            <person name="Wei X."/>
            <person name="Stein J.C."/>
            <person name="Glaubitz J.C."/>
            <person name="Lu F."/>
            <person name="Yu G."/>
            <person name="Liang C."/>
            <person name="Fengler K."/>
            <person name="Li B."/>
            <person name="Rafalski A."/>
            <person name="Schnable P.S."/>
            <person name="Ware D.H."/>
            <person name="Buckler E.S."/>
            <person name="Lai J."/>
        </authorList>
    </citation>
    <scope>NUCLEOTIDE SEQUENCE [LARGE SCALE GENOMIC DNA]</scope>
    <source>
        <tissue evidence="2">Seedling</tissue>
    </source>
</reference>
<proteinExistence type="predicted"/>
<feature type="non-terminal residue" evidence="2">
    <location>
        <position position="1"/>
    </location>
</feature>
<sequence>RPRALPCPRRRPSRPCSPARVRPPTPACPARVVMAPARPRARPSMPMARGLELGQRAATTCARLVCGACVWPCAHAARVMRVVPWHGSPCLRLPLDEPVYPPYILCALITLFMLTK</sequence>